<proteinExistence type="predicted"/>
<feature type="transmembrane region" description="Helical" evidence="1">
    <location>
        <begin position="41"/>
        <end position="64"/>
    </location>
</feature>
<evidence type="ECO:0000313" key="3">
    <source>
        <dbReference type="Proteomes" id="UP000229706"/>
    </source>
</evidence>
<protein>
    <recommendedName>
        <fullName evidence="4">Major facilitator superfamily (MFS) profile domain-containing protein</fullName>
    </recommendedName>
</protein>
<keyword evidence="1" id="KW-0472">Membrane</keyword>
<name>A0A2M8DED6_9BACT</name>
<keyword evidence="1" id="KW-1133">Transmembrane helix</keyword>
<comment type="caution">
    <text evidence="2">The sequence shown here is derived from an EMBL/GenBank/DDBJ whole genome shotgun (WGS) entry which is preliminary data.</text>
</comment>
<keyword evidence="1" id="KW-0812">Transmembrane</keyword>
<gene>
    <name evidence="2" type="ORF">CO083_00180</name>
</gene>
<evidence type="ECO:0000313" key="2">
    <source>
        <dbReference type="EMBL" id="PJB89722.1"/>
    </source>
</evidence>
<evidence type="ECO:0008006" key="4">
    <source>
        <dbReference type="Google" id="ProtNLM"/>
    </source>
</evidence>
<dbReference type="Proteomes" id="UP000229706">
    <property type="component" value="Unassembled WGS sequence"/>
</dbReference>
<dbReference type="EMBL" id="PFTH01000007">
    <property type="protein sequence ID" value="PJB89722.1"/>
    <property type="molecule type" value="Genomic_DNA"/>
</dbReference>
<reference evidence="3" key="1">
    <citation type="submission" date="2017-09" db="EMBL/GenBank/DDBJ databases">
        <title>Depth-based differentiation of microbial function through sediment-hosted aquifers and enrichment of novel symbionts in the deep terrestrial subsurface.</title>
        <authorList>
            <person name="Probst A.J."/>
            <person name="Ladd B."/>
            <person name="Jarett J.K."/>
            <person name="Geller-Mcgrath D.E."/>
            <person name="Sieber C.M.K."/>
            <person name="Emerson J.B."/>
            <person name="Anantharaman K."/>
            <person name="Thomas B.C."/>
            <person name="Malmstrom R."/>
            <person name="Stieglmeier M."/>
            <person name="Klingl A."/>
            <person name="Woyke T."/>
            <person name="Ryan C.M."/>
            <person name="Banfield J.F."/>
        </authorList>
    </citation>
    <scope>NUCLEOTIDE SEQUENCE [LARGE SCALE GENOMIC DNA]</scope>
</reference>
<organism evidence="2 3">
    <name type="scientific">Candidatus Roizmanbacteria bacterium CG_4_9_14_0_8_um_filter_34_12</name>
    <dbReference type="NCBI Taxonomy" id="1974840"/>
    <lineage>
        <taxon>Bacteria</taxon>
        <taxon>Candidatus Roizmaniibacteriota</taxon>
    </lineage>
</organism>
<accession>A0A2M8DED6</accession>
<evidence type="ECO:0000256" key="1">
    <source>
        <dbReference type="SAM" id="Phobius"/>
    </source>
</evidence>
<dbReference type="AlphaFoldDB" id="A0A2M8DED6"/>
<sequence>MKSNWNIKLYGLFNVVQSLDFLAPIRIVYFQHVTNSYSQAASLISIVWISSAIFEVPTGIFRILSVVKKQW</sequence>
<feature type="transmembrane region" description="Helical" evidence="1">
    <location>
        <begin position="9"/>
        <end position="29"/>
    </location>
</feature>